<dbReference type="Pfam" id="PF03775">
    <property type="entry name" value="MinC_C"/>
    <property type="match status" value="1"/>
</dbReference>
<proteinExistence type="inferred from homology"/>
<feature type="domain" description="Septum formation inhibitor MinC C-terminal" evidence="6">
    <location>
        <begin position="168"/>
        <end position="240"/>
    </location>
</feature>
<accession>A0AA35RV99</accession>
<evidence type="ECO:0000259" key="6">
    <source>
        <dbReference type="Pfam" id="PF03775"/>
    </source>
</evidence>
<dbReference type="AlphaFoldDB" id="A0AA35RV99"/>
<organism evidence="8 9">
    <name type="scientific">Geodia barretti</name>
    <name type="common">Barrett's horny sponge</name>
    <dbReference type="NCBI Taxonomy" id="519541"/>
    <lineage>
        <taxon>Eukaryota</taxon>
        <taxon>Metazoa</taxon>
        <taxon>Porifera</taxon>
        <taxon>Demospongiae</taxon>
        <taxon>Heteroscleromorpha</taxon>
        <taxon>Tetractinellida</taxon>
        <taxon>Astrophorina</taxon>
        <taxon>Geodiidae</taxon>
        <taxon>Geodia</taxon>
    </lineage>
</organism>
<protein>
    <submittedName>
        <fullName evidence="8">Probable septum site-determining protein MinC</fullName>
    </submittedName>
</protein>
<dbReference type="InterPro" id="IPR055219">
    <property type="entry name" value="MinC_N_1"/>
</dbReference>
<name>A0AA35RV99_GEOBA</name>
<dbReference type="InterPro" id="IPR036145">
    <property type="entry name" value="MinC_C_sf"/>
</dbReference>
<dbReference type="GO" id="GO:0051301">
    <property type="term" value="P:cell division"/>
    <property type="evidence" value="ECO:0007669"/>
    <property type="project" value="UniProtKB-KW"/>
</dbReference>
<dbReference type="Pfam" id="PF22642">
    <property type="entry name" value="MinC_N_1"/>
    <property type="match status" value="1"/>
</dbReference>
<keyword evidence="2" id="KW-0717">Septation</keyword>
<evidence type="ECO:0000256" key="2">
    <source>
        <dbReference type="ARBA" id="ARBA00023210"/>
    </source>
</evidence>
<sequence>MVAEFTETHDLVRVSGRGALVNFEVDDHAPLNDACRALREHLGRNRHLYASGEVIANIGARLLSESDQDRIRKVIESESGLHVKQFWCRPEILERESLRIARLMEEQAVVVGLPLPGEEPAVPLADETEEDDTVDDGPSPSVAPETCQPEPARTALEEPYRVPVDIERGNLRAGETRIFPGHAVILGNVNPGAQVIADGDVMVFGGLRGMVHAGASGDNTATILAMSIAYPVLRIADYSWHRDGPANAFGRQSNDGNGPTLAQGVKRRHPGSPLLETQLHQPGRQSQ</sequence>
<dbReference type="PANTHER" id="PTHR34108:SF1">
    <property type="entry name" value="SEPTUM SITE-DETERMINING PROTEIN MINC"/>
    <property type="match status" value="1"/>
</dbReference>
<evidence type="ECO:0000256" key="4">
    <source>
        <dbReference type="ARBA" id="ARBA00046874"/>
    </source>
</evidence>
<evidence type="ECO:0000256" key="3">
    <source>
        <dbReference type="ARBA" id="ARBA00023306"/>
    </source>
</evidence>
<keyword evidence="9" id="KW-1185">Reference proteome</keyword>
<evidence type="ECO:0000256" key="5">
    <source>
        <dbReference type="SAM" id="MobiDB-lite"/>
    </source>
</evidence>
<comment type="caution">
    <text evidence="8">The sequence shown here is derived from an EMBL/GenBank/DDBJ whole genome shotgun (WGS) entry which is preliminary data.</text>
</comment>
<evidence type="ECO:0000259" key="7">
    <source>
        <dbReference type="Pfam" id="PF22642"/>
    </source>
</evidence>
<dbReference type="Proteomes" id="UP001174909">
    <property type="component" value="Unassembled WGS sequence"/>
</dbReference>
<dbReference type="SUPFAM" id="SSF63848">
    <property type="entry name" value="Cell-division inhibitor MinC, C-terminal domain"/>
    <property type="match status" value="1"/>
</dbReference>
<feature type="compositionally biased region" description="Polar residues" evidence="5">
    <location>
        <begin position="278"/>
        <end position="287"/>
    </location>
</feature>
<dbReference type="GO" id="GO:0051726">
    <property type="term" value="P:regulation of cell cycle"/>
    <property type="evidence" value="ECO:0007669"/>
    <property type="project" value="InterPro"/>
</dbReference>
<dbReference type="PANTHER" id="PTHR34108">
    <property type="entry name" value="SEPTUM SITE-DETERMINING PROTEIN MINC"/>
    <property type="match status" value="1"/>
</dbReference>
<feature type="domain" description="Septum site-determining protein MinC N-terminal" evidence="7">
    <location>
        <begin position="22"/>
        <end position="86"/>
    </location>
</feature>
<evidence type="ECO:0000313" key="9">
    <source>
        <dbReference type="Proteomes" id="UP001174909"/>
    </source>
</evidence>
<gene>
    <name evidence="8" type="ORF">GBAR_LOCUS11141</name>
</gene>
<feature type="region of interest" description="Disordered" evidence="5">
    <location>
        <begin position="246"/>
        <end position="287"/>
    </location>
</feature>
<comment type="subunit">
    <text evidence="4">Interacts with MinD and FtsZ.</text>
</comment>
<keyword evidence="1" id="KW-0132">Cell division</keyword>
<dbReference type="Gene3D" id="2.160.20.70">
    <property type="match status" value="1"/>
</dbReference>
<dbReference type="InterPro" id="IPR016098">
    <property type="entry name" value="CAP/MinC_C"/>
</dbReference>
<feature type="region of interest" description="Disordered" evidence="5">
    <location>
        <begin position="116"/>
        <end position="153"/>
    </location>
</feature>
<keyword evidence="3" id="KW-0131">Cell cycle</keyword>
<evidence type="ECO:0000256" key="1">
    <source>
        <dbReference type="ARBA" id="ARBA00022618"/>
    </source>
</evidence>
<dbReference type="EMBL" id="CASHTH010001687">
    <property type="protein sequence ID" value="CAI8018373.1"/>
    <property type="molecule type" value="Genomic_DNA"/>
</dbReference>
<reference evidence="8" key="1">
    <citation type="submission" date="2023-03" db="EMBL/GenBank/DDBJ databases">
        <authorList>
            <person name="Steffen K."/>
            <person name="Cardenas P."/>
        </authorList>
    </citation>
    <scope>NUCLEOTIDE SEQUENCE</scope>
</reference>
<dbReference type="InterPro" id="IPR005526">
    <property type="entry name" value="Septum_form_inhib_MinC_C"/>
</dbReference>
<evidence type="ECO:0000313" key="8">
    <source>
        <dbReference type="EMBL" id="CAI8018373.1"/>
    </source>
</evidence>
<dbReference type="Gene3D" id="3.30.160.540">
    <property type="match status" value="1"/>
</dbReference>
<dbReference type="InterPro" id="IPR013033">
    <property type="entry name" value="MinC"/>
</dbReference>
<feature type="compositionally biased region" description="Acidic residues" evidence="5">
    <location>
        <begin position="126"/>
        <end position="135"/>
    </location>
</feature>
<dbReference type="GO" id="GO:0000902">
    <property type="term" value="P:cell morphogenesis"/>
    <property type="evidence" value="ECO:0007669"/>
    <property type="project" value="InterPro"/>
</dbReference>
<dbReference type="HAMAP" id="MF_00267">
    <property type="entry name" value="MinC"/>
    <property type="match status" value="1"/>
</dbReference>